<accession>W2S0Z9</accession>
<keyword evidence="1" id="KW-0472">Membrane</keyword>
<dbReference type="HOGENOM" id="CLU_785316_0_0_1"/>
<keyword evidence="1" id="KW-0812">Transmembrane</keyword>
<dbReference type="VEuPathDB" id="FungiDB:HMPREF1541_04206"/>
<sequence length="353" mass="39313">MVLLTSSTVSAVLSVAIISLFTFLLFLVGYVLQQQSVNSLREAIRAPPPAKHTPTLPARFREPDNETDTLFLAGEDDEEAEDQIVQFMDGAPTDPSNIIEIDETGRSQLPSPSTESLAYILALSQPATLCSAALFAQSLSLAPLEARPDQPRLVLLYPSTWETVTSALHMAALSFMRDLHDTYSVIFHPVEFVKGWEDASTNSHLLGELQRTMWEFDRMLYLRTPGMVLDQERVREALRSSSLRKAWTPLTNAVGAEPEMLLWERKRGLLMPRGEMRRMVGSDKSNGLSIQEGESEPALEEVDTAYVLFDRAVQSTEAEKSEVLQRYESGLAQACKGKGLLPGEEDRVDLKRV</sequence>
<evidence type="ECO:0000313" key="2">
    <source>
        <dbReference type="EMBL" id="ETN42265.1"/>
    </source>
</evidence>
<reference evidence="2 3" key="1">
    <citation type="submission" date="2013-03" db="EMBL/GenBank/DDBJ databases">
        <title>The Genome Sequence of Phialophora europaea CBS 101466.</title>
        <authorList>
            <consortium name="The Broad Institute Genomics Platform"/>
            <person name="Cuomo C."/>
            <person name="de Hoog S."/>
            <person name="Gorbushina A."/>
            <person name="Walker B."/>
            <person name="Young S.K."/>
            <person name="Zeng Q."/>
            <person name="Gargeya S."/>
            <person name="Fitzgerald M."/>
            <person name="Haas B."/>
            <person name="Abouelleil A."/>
            <person name="Allen A.W."/>
            <person name="Alvarado L."/>
            <person name="Arachchi H.M."/>
            <person name="Berlin A.M."/>
            <person name="Chapman S.B."/>
            <person name="Gainer-Dewar J."/>
            <person name="Goldberg J."/>
            <person name="Griggs A."/>
            <person name="Gujja S."/>
            <person name="Hansen M."/>
            <person name="Howarth C."/>
            <person name="Imamovic A."/>
            <person name="Ireland A."/>
            <person name="Larimer J."/>
            <person name="McCowan C."/>
            <person name="Murphy C."/>
            <person name="Pearson M."/>
            <person name="Poon T.W."/>
            <person name="Priest M."/>
            <person name="Roberts A."/>
            <person name="Saif S."/>
            <person name="Shea T."/>
            <person name="Sisk P."/>
            <person name="Sykes S."/>
            <person name="Wortman J."/>
            <person name="Nusbaum C."/>
            <person name="Birren B."/>
        </authorList>
    </citation>
    <scope>NUCLEOTIDE SEQUENCE [LARGE SCALE GENOMIC DNA]</scope>
    <source>
        <strain evidence="2 3">CBS 101466</strain>
    </source>
</reference>
<dbReference type="OrthoDB" id="5367275at2759"/>
<dbReference type="Proteomes" id="UP000030752">
    <property type="component" value="Unassembled WGS sequence"/>
</dbReference>
<dbReference type="InParanoid" id="W2S0Z9"/>
<keyword evidence="3" id="KW-1185">Reference proteome</keyword>
<gene>
    <name evidence="2" type="ORF">HMPREF1541_04206</name>
</gene>
<name>W2S0Z9_CYPE1</name>
<keyword evidence="1" id="KW-1133">Transmembrane helix</keyword>
<dbReference type="EMBL" id="KB822719">
    <property type="protein sequence ID" value="ETN42265.1"/>
    <property type="molecule type" value="Genomic_DNA"/>
</dbReference>
<dbReference type="AlphaFoldDB" id="W2S0Z9"/>
<evidence type="ECO:0000256" key="1">
    <source>
        <dbReference type="SAM" id="Phobius"/>
    </source>
</evidence>
<dbReference type="GeneID" id="19971545"/>
<proteinExistence type="predicted"/>
<evidence type="ECO:0000313" key="3">
    <source>
        <dbReference type="Proteomes" id="UP000030752"/>
    </source>
</evidence>
<protein>
    <submittedName>
        <fullName evidence="2">Uncharacterized protein</fullName>
    </submittedName>
</protein>
<feature type="transmembrane region" description="Helical" evidence="1">
    <location>
        <begin position="12"/>
        <end position="32"/>
    </location>
</feature>
<dbReference type="eggNOG" id="ENOG502SWVM">
    <property type="taxonomic scope" value="Eukaryota"/>
</dbReference>
<organism evidence="2 3">
    <name type="scientific">Cyphellophora europaea (strain CBS 101466)</name>
    <name type="common">Phialophora europaea</name>
    <dbReference type="NCBI Taxonomy" id="1220924"/>
    <lineage>
        <taxon>Eukaryota</taxon>
        <taxon>Fungi</taxon>
        <taxon>Dikarya</taxon>
        <taxon>Ascomycota</taxon>
        <taxon>Pezizomycotina</taxon>
        <taxon>Eurotiomycetes</taxon>
        <taxon>Chaetothyriomycetidae</taxon>
        <taxon>Chaetothyriales</taxon>
        <taxon>Cyphellophoraceae</taxon>
        <taxon>Cyphellophora</taxon>
    </lineage>
</organism>
<dbReference type="RefSeq" id="XP_008716774.1">
    <property type="nucleotide sequence ID" value="XM_008718552.1"/>
</dbReference>